<dbReference type="KEGG" id="hms:HMU10470"/>
<dbReference type="Proteomes" id="UP000001522">
    <property type="component" value="Chromosome"/>
</dbReference>
<evidence type="ECO:0000256" key="5">
    <source>
        <dbReference type="HAMAP-Rule" id="MF_00374"/>
    </source>
</evidence>
<keyword evidence="6" id="KW-0175">Coiled coil</keyword>
<dbReference type="GO" id="GO:0003735">
    <property type="term" value="F:structural constituent of ribosome"/>
    <property type="evidence" value="ECO:0007669"/>
    <property type="project" value="InterPro"/>
</dbReference>
<dbReference type="InterPro" id="IPR036049">
    <property type="entry name" value="Ribosomal_uL29_sf"/>
</dbReference>
<dbReference type="SUPFAM" id="SSF46561">
    <property type="entry name" value="Ribosomal protein L29 (L29p)"/>
    <property type="match status" value="1"/>
</dbReference>
<dbReference type="AlphaFoldDB" id="D3UII1"/>
<evidence type="ECO:0000256" key="4">
    <source>
        <dbReference type="ARBA" id="ARBA00035204"/>
    </source>
</evidence>
<evidence type="ECO:0000256" key="2">
    <source>
        <dbReference type="ARBA" id="ARBA00022980"/>
    </source>
</evidence>
<dbReference type="Gene3D" id="1.10.287.310">
    <property type="match status" value="1"/>
</dbReference>
<dbReference type="STRING" id="679897.HMU10470"/>
<dbReference type="InterPro" id="IPR050063">
    <property type="entry name" value="Ribosomal_protein_uL29"/>
</dbReference>
<keyword evidence="2 5" id="KW-0689">Ribosomal protein</keyword>
<organism evidence="7 8">
    <name type="scientific">Helicobacter mustelae (strain ATCC 43772 / CCUG 25715 / CIP 103759 / LMG 18044 / NCTC 12198 / R85-136P)</name>
    <name type="common">Campylobacter mustelae</name>
    <dbReference type="NCBI Taxonomy" id="679897"/>
    <lineage>
        <taxon>Bacteria</taxon>
        <taxon>Pseudomonadati</taxon>
        <taxon>Campylobacterota</taxon>
        <taxon>Epsilonproteobacteria</taxon>
        <taxon>Campylobacterales</taxon>
        <taxon>Helicobacteraceae</taxon>
        <taxon>Helicobacter</taxon>
    </lineage>
</organism>
<sequence>MKFIDLKDKDLKELNKMLKEKKAELFEMRLKLKTMQLTNSSQIAAVRKDIARINTAISAKNDSFGRDE</sequence>
<dbReference type="CDD" id="cd00427">
    <property type="entry name" value="Ribosomal_L29_HIP"/>
    <property type="match status" value="1"/>
</dbReference>
<dbReference type="eggNOG" id="COG0255">
    <property type="taxonomic scope" value="Bacteria"/>
</dbReference>
<evidence type="ECO:0000256" key="3">
    <source>
        <dbReference type="ARBA" id="ARBA00023274"/>
    </source>
</evidence>
<dbReference type="InterPro" id="IPR018254">
    <property type="entry name" value="Ribosomal_uL29_CS"/>
</dbReference>
<dbReference type="RefSeq" id="WP_013023376.1">
    <property type="nucleotide sequence ID" value="NC_013949.1"/>
</dbReference>
<dbReference type="GO" id="GO:0022625">
    <property type="term" value="C:cytosolic large ribosomal subunit"/>
    <property type="evidence" value="ECO:0007669"/>
    <property type="project" value="TreeGrafter"/>
</dbReference>
<keyword evidence="3 5" id="KW-0687">Ribonucleoprotein</keyword>
<name>D3UII1_HELM1</name>
<evidence type="ECO:0000256" key="6">
    <source>
        <dbReference type="SAM" id="Coils"/>
    </source>
</evidence>
<proteinExistence type="inferred from homology"/>
<comment type="similarity">
    <text evidence="1 5">Belongs to the universal ribosomal protein uL29 family.</text>
</comment>
<dbReference type="PROSITE" id="PS00579">
    <property type="entry name" value="RIBOSOMAL_L29"/>
    <property type="match status" value="1"/>
</dbReference>
<dbReference type="NCBIfam" id="TIGR00012">
    <property type="entry name" value="L29"/>
    <property type="match status" value="1"/>
</dbReference>
<dbReference type="PANTHER" id="PTHR10916">
    <property type="entry name" value="60S RIBOSOMAL PROTEIN L35/50S RIBOSOMAL PROTEIN L29"/>
    <property type="match status" value="1"/>
</dbReference>
<evidence type="ECO:0000313" key="7">
    <source>
        <dbReference type="EMBL" id="CBG40304.1"/>
    </source>
</evidence>
<reference evidence="7 8" key="1">
    <citation type="journal article" date="2010" name="BMC Genomics">
        <title>Comparative genomics and proteomics of Helicobacter mustelae, an ulcerogenic and carcinogenic gastric pathogen.</title>
        <authorList>
            <person name="O'Toole P.W."/>
            <person name="Snelling W.J."/>
            <person name="Canchaya C."/>
            <person name="Forde B.M."/>
            <person name="Hardie K.R."/>
            <person name="Josenhans C."/>
            <person name="Graham R.L.J."/>
            <person name="McMullan G."/>
            <person name="Parkhill J."/>
            <person name="Belda E."/>
            <person name="Bentley S.D."/>
        </authorList>
    </citation>
    <scope>NUCLEOTIDE SEQUENCE [LARGE SCALE GENOMIC DNA]</scope>
    <source>
        <strain evidence="8">ATCC 43772 / LMG 18044 / NCTC 12198 / 12198</strain>
    </source>
</reference>
<feature type="coiled-coil region" evidence="6">
    <location>
        <begin position="4"/>
        <end position="31"/>
    </location>
</feature>
<dbReference type="GO" id="GO:0006412">
    <property type="term" value="P:translation"/>
    <property type="evidence" value="ECO:0007669"/>
    <property type="project" value="UniProtKB-UniRule"/>
</dbReference>
<dbReference type="HOGENOM" id="CLU_158491_7_1_7"/>
<dbReference type="EMBL" id="FN555004">
    <property type="protein sequence ID" value="CBG40304.1"/>
    <property type="molecule type" value="Genomic_DNA"/>
</dbReference>
<evidence type="ECO:0000313" key="8">
    <source>
        <dbReference type="Proteomes" id="UP000001522"/>
    </source>
</evidence>
<protein>
    <recommendedName>
        <fullName evidence="4 5">Large ribosomal subunit protein uL29</fullName>
    </recommendedName>
</protein>
<keyword evidence="8" id="KW-1185">Reference proteome</keyword>
<dbReference type="InterPro" id="IPR001854">
    <property type="entry name" value="Ribosomal_uL29"/>
</dbReference>
<dbReference type="PANTHER" id="PTHR10916:SF0">
    <property type="entry name" value="LARGE RIBOSOMAL SUBUNIT PROTEIN UL29C"/>
    <property type="match status" value="1"/>
</dbReference>
<evidence type="ECO:0000256" key="1">
    <source>
        <dbReference type="ARBA" id="ARBA00009254"/>
    </source>
</evidence>
<gene>
    <name evidence="5 7" type="primary">rpmC</name>
    <name evidence="7" type="ordered locus">HMU10470</name>
</gene>
<dbReference type="HAMAP" id="MF_00374">
    <property type="entry name" value="Ribosomal_uL29"/>
    <property type="match status" value="1"/>
</dbReference>
<dbReference type="Pfam" id="PF00831">
    <property type="entry name" value="Ribosomal_L29"/>
    <property type="match status" value="1"/>
</dbReference>
<accession>D3UII1</accession>